<dbReference type="Gene3D" id="2.180.10.10">
    <property type="entry name" value="RHS repeat-associated core"/>
    <property type="match status" value="1"/>
</dbReference>
<reference evidence="2 3" key="1">
    <citation type="journal article" date="2016" name="Int. J. Syst. Evol. Microbiol.">
        <title>Proposal of Mucilaginibacter phyllosphaerae sp. nov. isolated from the phyllosphere of Galium album.</title>
        <authorList>
            <person name="Aydogan E.L."/>
            <person name="Busse H.J."/>
            <person name="Moser G."/>
            <person name="Muller C."/>
            <person name="Kampfer P."/>
            <person name="Glaeser S.P."/>
        </authorList>
    </citation>
    <scope>NUCLEOTIDE SEQUENCE [LARGE SCALE GENOMIC DNA]</scope>
    <source>
        <strain evidence="2 3">PP-F2FG21</strain>
    </source>
</reference>
<dbReference type="PANTHER" id="PTHR32305:SF15">
    <property type="entry name" value="PROTEIN RHSA-RELATED"/>
    <property type="match status" value="1"/>
</dbReference>
<dbReference type="CDD" id="cd20727">
    <property type="entry name" value="CDI_toxin_Bp_tRNase-like"/>
    <property type="match status" value="1"/>
</dbReference>
<name>A0A4Y8A999_9SPHI</name>
<dbReference type="Pfam" id="PF18451">
    <property type="entry name" value="CdiA_C"/>
    <property type="match status" value="1"/>
</dbReference>
<evidence type="ECO:0000313" key="3">
    <source>
        <dbReference type="Proteomes" id="UP000297248"/>
    </source>
</evidence>
<dbReference type="PANTHER" id="PTHR32305">
    <property type="match status" value="1"/>
</dbReference>
<comment type="caution">
    <text evidence="2">The sequence shown here is derived from an EMBL/GenBank/DDBJ whole genome shotgun (WGS) entry which is preliminary data.</text>
</comment>
<dbReference type="Gene3D" id="3.40.1350.120">
    <property type="match status" value="1"/>
</dbReference>
<feature type="domain" description="tRNA nuclease CdiA C-terminal" evidence="1">
    <location>
        <begin position="330"/>
        <end position="405"/>
    </location>
</feature>
<dbReference type="OrthoDB" id="2972467at2"/>
<dbReference type="InterPro" id="IPR040559">
    <property type="entry name" value="CdiA_C"/>
</dbReference>
<accession>A0A4Y8A999</accession>
<proteinExistence type="predicted"/>
<dbReference type="EMBL" id="SNQG01000005">
    <property type="protein sequence ID" value="TEW65040.1"/>
    <property type="molecule type" value="Genomic_DNA"/>
</dbReference>
<evidence type="ECO:0000259" key="1">
    <source>
        <dbReference type="Pfam" id="PF18451"/>
    </source>
</evidence>
<dbReference type="NCBIfam" id="TIGR03696">
    <property type="entry name" value="Rhs_assc_core"/>
    <property type="match status" value="1"/>
</dbReference>
<gene>
    <name evidence="2" type="ORF">E2R65_14075</name>
</gene>
<dbReference type="RefSeq" id="WP_134337115.1">
    <property type="nucleotide sequence ID" value="NZ_BMCZ01000005.1"/>
</dbReference>
<sequence>MYDNAAGGTTWREQHLYGSSRLGMWQPNANLTGGDPQTAWQTTGLRQYELSNHLGNVLATITDKRLQHTTNNTAIDYYEADISTAQDYYAFGSQQPGRSFAANSNYRYGFNGKENDNDVGKGIGNQQDYGMRIYDGRLGRFLSVDPITAQYPELTPYQFASNRPIDGIDQDGLEYASSMTKAFSDGAQKGEDPLKAVQQSAKTTYKFIGSLIYGAAAVVFAPFNGISEAHYANNSKTPEQRAYHNSEANKYFKETAFNIVTAELGGELFGKLGKALSKQSTPFVTIGRFSIESGIKFSESEVRAGAYMQSLGYDVTLRKPVGIRAVDGQTSDLVINGNINYDVYTPTTSNVSRMVKAIANKNNQATGIVVDLSKSSATAADLENILQRVRGTGAKNITDIKVIDSKPQPNAGN</sequence>
<dbReference type="InterPro" id="IPR050708">
    <property type="entry name" value="T6SS_VgrG/RHS"/>
</dbReference>
<protein>
    <recommendedName>
        <fullName evidence="1">tRNA nuclease CdiA C-terminal domain-containing protein</fullName>
    </recommendedName>
</protein>
<organism evidence="2 3">
    <name type="scientific">Mucilaginibacter phyllosphaerae</name>
    <dbReference type="NCBI Taxonomy" id="1812349"/>
    <lineage>
        <taxon>Bacteria</taxon>
        <taxon>Pseudomonadati</taxon>
        <taxon>Bacteroidota</taxon>
        <taxon>Sphingobacteriia</taxon>
        <taxon>Sphingobacteriales</taxon>
        <taxon>Sphingobacteriaceae</taxon>
        <taxon>Mucilaginibacter</taxon>
    </lineage>
</organism>
<dbReference type="InterPro" id="IPR022385">
    <property type="entry name" value="Rhs_assc_core"/>
</dbReference>
<dbReference type="Proteomes" id="UP000297248">
    <property type="component" value="Unassembled WGS sequence"/>
</dbReference>
<dbReference type="AlphaFoldDB" id="A0A4Y8A999"/>
<evidence type="ECO:0000313" key="2">
    <source>
        <dbReference type="EMBL" id="TEW65040.1"/>
    </source>
</evidence>